<name>A0AAV0UGP1_9STRA</name>
<comment type="caution">
    <text evidence="2">The sequence shown here is derived from an EMBL/GenBank/DDBJ whole genome shotgun (WGS) entry which is preliminary data.</text>
</comment>
<accession>A0AAV0UGP1</accession>
<dbReference type="Proteomes" id="UP001159659">
    <property type="component" value="Unassembled WGS sequence"/>
</dbReference>
<dbReference type="EMBL" id="CANTFK010000962">
    <property type="protein sequence ID" value="CAI5734988.1"/>
    <property type="molecule type" value="Genomic_DNA"/>
</dbReference>
<evidence type="ECO:0000313" key="3">
    <source>
        <dbReference type="Proteomes" id="UP001159659"/>
    </source>
</evidence>
<organism evidence="2 3">
    <name type="scientific">Peronospora farinosa</name>
    <dbReference type="NCBI Taxonomy" id="134698"/>
    <lineage>
        <taxon>Eukaryota</taxon>
        <taxon>Sar</taxon>
        <taxon>Stramenopiles</taxon>
        <taxon>Oomycota</taxon>
        <taxon>Peronosporomycetes</taxon>
        <taxon>Peronosporales</taxon>
        <taxon>Peronosporaceae</taxon>
        <taxon>Peronospora</taxon>
    </lineage>
</organism>
<dbReference type="AlphaFoldDB" id="A0AAV0UGP1"/>
<feature type="compositionally biased region" description="Basic and acidic residues" evidence="1">
    <location>
        <begin position="76"/>
        <end position="87"/>
    </location>
</feature>
<gene>
    <name evidence="2" type="ORF">PFR002_LOCUS7643</name>
</gene>
<feature type="compositionally biased region" description="Low complexity" evidence="1">
    <location>
        <begin position="470"/>
        <end position="481"/>
    </location>
</feature>
<feature type="compositionally biased region" description="Polar residues" evidence="1">
    <location>
        <begin position="1"/>
        <end position="23"/>
    </location>
</feature>
<sequence>MATSVRTNETNPSLQLKEQTPHQLVSHDIGSSAPIAVQNTNKRRCVTSVDALQKTETGAREEGVIRTYTLDPCEEKRQMPTEEVGREVEEEGGREEGSVYGEMVTNIAVIAAKNEQLQASVASLKRKFSLREDHTHQLLLGLGALKAVTNELALLHKDYQERSVKNAALVQELLVQIANCSAQVDMLKKSRGLKVQQLHKFKQECAQELNRLIARLGDLAESACQEPNLEEEKNDDGLSTAASMRENLQQVESLKEEVCEHMAAVIDDRSVKSSGGRSQQETTDRINLTLLQLDNLHADMFQLKQTLVQENQSFRRHLEDHLSRQIAHTRELQDNERERIYEEVDEIRSGMCGILRDIHRLKERTKYLVPSMAQSSSRPLEVMGKSSEDRWMSIHTPTSATPMPYKRSYDWEMPSQMEGHQAHPYHPHNTKSGNSSPARSGDKNWRMFTPKDVPVTDQPVPQLCESPHYSSRSSSLSGRLSNYGEENGKPTAEQFDRQLLEQHRLFWIGEGAG</sequence>
<feature type="region of interest" description="Disordered" evidence="1">
    <location>
        <begin position="417"/>
        <end position="490"/>
    </location>
</feature>
<feature type="region of interest" description="Disordered" evidence="1">
    <location>
        <begin position="76"/>
        <end position="96"/>
    </location>
</feature>
<proteinExistence type="predicted"/>
<protein>
    <submittedName>
        <fullName evidence="2">Uncharacterized protein</fullName>
    </submittedName>
</protein>
<evidence type="ECO:0000313" key="2">
    <source>
        <dbReference type="EMBL" id="CAI5734988.1"/>
    </source>
</evidence>
<evidence type="ECO:0000256" key="1">
    <source>
        <dbReference type="SAM" id="MobiDB-lite"/>
    </source>
</evidence>
<reference evidence="2" key="1">
    <citation type="submission" date="2022-12" db="EMBL/GenBank/DDBJ databases">
        <authorList>
            <person name="Webb A."/>
        </authorList>
    </citation>
    <scope>NUCLEOTIDE SEQUENCE</scope>
    <source>
        <strain evidence="2">Pf2</strain>
    </source>
</reference>
<feature type="region of interest" description="Disordered" evidence="1">
    <location>
        <begin position="1"/>
        <end position="25"/>
    </location>
</feature>